<sequence length="110" mass="11408">MRAALFSTLLAAALGLGGPSLAQEGRDRTASRPAPAVAVRPPLQPEPGDIWAEVRGWHEATRPRPGARPPAPRGAAMAESPEAGEPAAAHRQPRPAAQPRRRSAPVAPAP</sequence>
<comment type="caution">
    <text evidence="3">The sequence shown here is derived from an EMBL/GenBank/DDBJ whole genome shotgun (WGS) entry which is preliminary data.</text>
</comment>
<feature type="chain" id="PRO_5045602316" evidence="2">
    <location>
        <begin position="23"/>
        <end position="110"/>
    </location>
</feature>
<feature type="compositionally biased region" description="Low complexity" evidence="1">
    <location>
        <begin position="31"/>
        <end position="41"/>
    </location>
</feature>
<gene>
    <name evidence="3" type="ORF">JYK14_00570</name>
</gene>
<feature type="signal peptide" evidence="2">
    <location>
        <begin position="1"/>
        <end position="22"/>
    </location>
</feature>
<dbReference type="RefSeq" id="WP_252951261.1">
    <property type="nucleotide sequence ID" value="NZ_JAFIRR010000005.1"/>
</dbReference>
<proteinExistence type="predicted"/>
<keyword evidence="4" id="KW-1185">Reference proteome</keyword>
<organism evidence="3 4">
    <name type="scientific">Siccirubricoccus soli</name>
    <dbReference type="NCBI Taxonomy" id="2899147"/>
    <lineage>
        <taxon>Bacteria</taxon>
        <taxon>Pseudomonadati</taxon>
        <taxon>Pseudomonadota</taxon>
        <taxon>Alphaproteobacteria</taxon>
        <taxon>Acetobacterales</taxon>
        <taxon>Roseomonadaceae</taxon>
        <taxon>Siccirubricoccus</taxon>
    </lineage>
</organism>
<accession>A0ABT1CYD3</accession>
<protein>
    <submittedName>
        <fullName evidence="3">Uncharacterized protein</fullName>
    </submittedName>
</protein>
<evidence type="ECO:0000256" key="2">
    <source>
        <dbReference type="SAM" id="SignalP"/>
    </source>
</evidence>
<keyword evidence="2" id="KW-0732">Signal</keyword>
<reference evidence="3 4" key="1">
    <citation type="submission" date="2021-12" db="EMBL/GenBank/DDBJ databases">
        <title>Siccirubricoccus leaddurans sp. nov., a high concentration Zn2+ tolerance bacterium.</title>
        <authorList>
            <person name="Cao Y."/>
        </authorList>
    </citation>
    <scope>NUCLEOTIDE SEQUENCE [LARGE SCALE GENOMIC DNA]</scope>
    <source>
        <strain evidence="3 4">KC 17139</strain>
    </source>
</reference>
<name>A0ABT1CYD3_9PROT</name>
<evidence type="ECO:0000313" key="4">
    <source>
        <dbReference type="Proteomes" id="UP001523392"/>
    </source>
</evidence>
<feature type="region of interest" description="Disordered" evidence="1">
    <location>
        <begin position="17"/>
        <end position="110"/>
    </location>
</feature>
<evidence type="ECO:0000313" key="3">
    <source>
        <dbReference type="EMBL" id="MCO6414673.1"/>
    </source>
</evidence>
<evidence type="ECO:0000256" key="1">
    <source>
        <dbReference type="SAM" id="MobiDB-lite"/>
    </source>
</evidence>
<dbReference type="Proteomes" id="UP001523392">
    <property type="component" value="Unassembled WGS sequence"/>
</dbReference>
<feature type="compositionally biased region" description="Low complexity" evidence="1">
    <location>
        <begin position="73"/>
        <end position="98"/>
    </location>
</feature>
<dbReference type="EMBL" id="JAFIRR010000005">
    <property type="protein sequence ID" value="MCO6414673.1"/>
    <property type="molecule type" value="Genomic_DNA"/>
</dbReference>